<dbReference type="NCBIfam" id="TIGR02127">
    <property type="entry name" value="pyrF_sub2"/>
    <property type="match status" value="1"/>
</dbReference>
<dbReference type="InterPro" id="IPR001754">
    <property type="entry name" value="OMPdeCOase_dom"/>
</dbReference>
<name>A0ABS2MR16_9FIRM</name>
<dbReference type="InterPro" id="IPR011995">
    <property type="entry name" value="OMPdecase_type-2"/>
</dbReference>
<evidence type="ECO:0000256" key="3">
    <source>
        <dbReference type="ARBA" id="ARBA00022793"/>
    </source>
</evidence>
<dbReference type="Proteomes" id="UP000767854">
    <property type="component" value="Unassembled WGS sequence"/>
</dbReference>
<dbReference type="PANTHER" id="PTHR43375:SF1">
    <property type="entry name" value="OROTIDINE 5'-PHOSPHATE DECARBOXYLASE"/>
    <property type="match status" value="1"/>
</dbReference>
<evidence type="ECO:0000256" key="6">
    <source>
        <dbReference type="ARBA" id="ARBA00049157"/>
    </source>
</evidence>
<keyword evidence="5 7" id="KW-0456">Lyase</keyword>
<keyword evidence="10" id="KW-1185">Reference proteome</keyword>
<keyword evidence="3 7" id="KW-0210">Decarboxylase</keyword>
<evidence type="ECO:0000256" key="2">
    <source>
        <dbReference type="ARBA" id="ARBA00008847"/>
    </source>
</evidence>
<dbReference type="GO" id="GO:0004590">
    <property type="term" value="F:orotidine-5'-phosphate decarboxylase activity"/>
    <property type="evidence" value="ECO:0007669"/>
    <property type="project" value="UniProtKB-EC"/>
</dbReference>
<feature type="active site" description="Proton donor" evidence="7">
    <location>
        <position position="111"/>
    </location>
</feature>
<accession>A0ABS2MR16</accession>
<proteinExistence type="inferred from homology"/>
<gene>
    <name evidence="7" type="primary">pyrF</name>
    <name evidence="9" type="ORF">JOC49_001381</name>
</gene>
<dbReference type="EMBL" id="JAFBDT010000008">
    <property type="protein sequence ID" value="MBM7561840.1"/>
    <property type="molecule type" value="Genomic_DNA"/>
</dbReference>
<comment type="similarity">
    <text evidence="2 7">Belongs to the OMP decarboxylase family. Type 2 subfamily.</text>
</comment>
<keyword evidence="4 7" id="KW-0665">Pyrimidine biosynthesis</keyword>
<dbReference type="CDD" id="cd04725">
    <property type="entry name" value="OMP_decarboxylase_like"/>
    <property type="match status" value="1"/>
</dbReference>
<protein>
    <recommendedName>
        <fullName evidence="7">Orotidine 5'-phosphate decarboxylase</fullName>
        <ecNumber evidence="7">4.1.1.23</ecNumber>
    </recommendedName>
    <alternativeName>
        <fullName evidence="7">OMP decarboxylase</fullName>
        <shortName evidence="7">OMPDCase</shortName>
        <shortName evidence="7">OMPdecase</shortName>
    </alternativeName>
</protein>
<dbReference type="SUPFAM" id="SSF51366">
    <property type="entry name" value="Ribulose-phoshate binding barrel"/>
    <property type="match status" value="1"/>
</dbReference>
<dbReference type="InterPro" id="IPR013785">
    <property type="entry name" value="Aldolase_TIM"/>
</dbReference>
<dbReference type="EC" id="4.1.1.23" evidence="7"/>
<dbReference type="RefSeq" id="WP_204663733.1">
    <property type="nucleotide sequence ID" value="NZ_JAFBDT010000008.1"/>
</dbReference>
<evidence type="ECO:0000256" key="4">
    <source>
        <dbReference type="ARBA" id="ARBA00022975"/>
    </source>
</evidence>
<evidence type="ECO:0000313" key="9">
    <source>
        <dbReference type="EMBL" id="MBM7561840.1"/>
    </source>
</evidence>
<evidence type="ECO:0000256" key="1">
    <source>
        <dbReference type="ARBA" id="ARBA00004861"/>
    </source>
</evidence>
<reference evidence="9 10" key="1">
    <citation type="submission" date="2021-01" db="EMBL/GenBank/DDBJ databases">
        <title>Genomic Encyclopedia of Type Strains, Phase IV (KMG-IV): sequencing the most valuable type-strain genomes for metagenomic binning, comparative biology and taxonomic classification.</title>
        <authorList>
            <person name="Goeker M."/>
        </authorList>
    </citation>
    <scope>NUCLEOTIDE SEQUENCE [LARGE SCALE GENOMIC DNA]</scope>
    <source>
        <strain evidence="9 10">DSM 24436</strain>
    </source>
</reference>
<dbReference type="Pfam" id="PF00215">
    <property type="entry name" value="OMPdecase"/>
    <property type="match status" value="1"/>
</dbReference>
<dbReference type="SMART" id="SM00934">
    <property type="entry name" value="OMPdecase"/>
    <property type="match status" value="1"/>
</dbReference>
<evidence type="ECO:0000256" key="7">
    <source>
        <dbReference type="HAMAP-Rule" id="MF_01215"/>
    </source>
</evidence>
<evidence type="ECO:0000256" key="5">
    <source>
        <dbReference type="ARBA" id="ARBA00023239"/>
    </source>
</evidence>
<sequence>MRGENMLIDHLNARIIKEKSPIVVGLDPRWDLIPEAIKHENLKAYGETFKAVAESILHFNKGIIDAVMESAFVFKPQIAFYEQYGIEGIEAYYKTCQYVKEVGGIVIGDIKRGDIGSTSEAYAIAHLGETTIGNRSLKAFDSDFVTINPYLGSDCIAPFLNQCQTHDKGVFVLVKTSNPSSGELQDLFVGNTRIYERIADWVHGWSIKTTGNSGYSSVGAVVGATYPEELKRLREKMPNSIFLVPGYGAQGGGAKDVVEAFDSNGLGALINNSRGILYAYRKTGENYQIAAKKAANEMKASIVLELERVAK</sequence>
<dbReference type="InterPro" id="IPR011060">
    <property type="entry name" value="RibuloseP-bd_barrel"/>
</dbReference>
<comment type="catalytic activity">
    <reaction evidence="6 7">
        <text>orotidine 5'-phosphate + H(+) = UMP + CO2</text>
        <dbReference type="Rhea" id="RHEA:11596"/>
        <dbReference type="ChEBI" id="CHEBI:15378"/>
        <dbReference type="ChEBI" id="CHEBI:16526"/>
        <dbReference type="ChEBI" id="CHEBI:57538"/>
        <dbReference type="ChEBI" id="CHEBI:57865"/>
        <dbReference type="EC" id="4.1.1.23"/>
    </reaction>
</comment>
<feature type="domain" description="Orotidine 5'-phosphate decarboxylase" evidence="8">
    <location>
        <begin position="21"/>
        <end position="289"/>
    </location>
</feature>
<comment type="caution">
    <text evidence="9">The sequence shown here is derived from an EMBL/GenBank/DDBJ whole genome shotgun (WGS) entry which is preliminary data.</text>
</comment>
<evidence type="ECO:0000313" key="10">
    <source>
        <dbReference type="Proteomes" id="UP000767854"/>
    </source>
</evidence>
<dbReference type="Gene3D" id="3.20.20.70">
    <property type="entry name" value="Aldolase class I"/>
    <property type="match status" value="1"/>
</dbReference>
<comment type="pathway">
    <text evidence="1 7">Pyrimidine metabolism; UMP biosynthesis via de novo pathway; UMP from orotate: step 2/2.</text>
</comment>
<dbReference type="PANTHER" id="PTHR43375">
    <property type="entry name" value="OROTIDINE 5'-PHOSPHATE DECARBOXYLASE"/>
    <property type="match status" value="1"/>
</dbReference>
<evidence type="ECO:0000259" key="8">
    <source>
        <dbReference type="SMART" id="SM00934"/>
    </source>
</evidence>
<dbReference type="HAMAP" id="MF_01215">
    <property type="entry name" value="OMPdecase_type2"/>
    <property type="match status" value="1"/>
</dbReference>
<organism evidence="9 10">
    <name type="scientific">Fusibacter tunisiensis</name>
    <dbReference type="NCBI Taxonomy" id="1008308"/>
    <lineage>
        <taxon>Bacteria</taxon>
        <taxon>Bacillati</taxon>
        <taxon>Bacillota</taxon>
        <taxon>Clostridia</taxon>
        <taxon>Eubacteriales</taxon>
        <taxon>Eubacteriales Family XII. Incertae Sedis</taxon>
        <taxon>Fusibacter</taxon>
    </lineage>
</organism>